<accession>U4LWG6</accession>
<evidence type="ECO:0000313" key="1">
    <source>
        <dbReference type="EMBL" id="CCX33753.1"/>
    </source>
</evidence>
<organism evidence="1 2">
    <name type="scientific">Pyronema omphalodes (strain CBS 100304)</name>
    <name type="common">Pyronema confluens</name>
    <dbReference type="NCBI Taxonomy" id="1076935"/>
    <lineage>
        <taxon>Eukaryota</taxon>
        <taxon>Fungi</taxon>
        <taxon>Dikarya</taxon>
        <taxon>Ascomycota</taxon>
        <taxon>Pezizomycotina</taxon>
        <taxon>Pezizomycetes</taxon>
        <taxon>Pezizales</taxon>
        <taxon>Pyronemataceae</taxon>
        <taxon>Pyronema</taxon>
    </lineage>
</organism>
<name>U4LWG6_PYROM</name>
<protein>
    <submittedName>
        <fullName evidence="1">Uncharacterized protein</fullName>
    </submittedName>
</protein>
<dbReference type="EMBL" id="HF936171">
    <property type="protein sequence ID" value="CCX33753.1"/>
    <property type="molecule type" value="Genomic_DNA"/>
</dbReference>
<reference evidence="1 2" key="1">
    <citation type="journal article" date="2013" name="PLoS Genet.">
        <title>The genome and development-dependent transcriptomes of Pyronema confluens: a window into fungal evolution.</title>
        <authorList>
            <person name="Traeger S."/>
            <person name="Altegoer F."/>
            <person name="Freitag M."/>
            <person name="Gabaldon T."/>
            <person name="Kempken F."/>
            <person name="Kumar A."/>
            <person name="Marcet-Houben M."/>
            <person name="Poggeler S."/>
            <person name="Stajich J.E."/>
            <person name="Nowrousian M."/>
        </authorList>
    </citation>
    <scope>NUCLEOTIDE SEQUENCE [LARGE SCALE GENOMIC DNA]</scope>
    <source>
        <strain evidence="2">CBS 100304</strain>
        <tissue evidence="1">Vegetative mycelium</tissue>
    </source>
</reference>
<dbReference type="Proteomes" id="UP000018144">
    <property type="component" value="Unassembled WGS sequence"/>
</dbReference>
<sequence length="111" mass="13328">MGRWSFCERKEERSQRRLVENLSKGTHRRVNAVGFRYDKLTSQLPIYSLNIKCSKSSHDVREFHSTLQKITSHFHHASDNRLREKRFFCTYIDILHRVVAASKGVRRYVYR</sequence>
<evidence type="ECO:0000313" key="2">
    <source>
        <dbReference type="Proteomes" id="UP000018144"/>
    </source>
</evidence>
<dbReference type="AlphaFoldDB" id="U4LWG6"/>
<proteinExistence type="predicted"/>
<keyword evidence="2" id="KW-1185">Reference proteome</keyword>
<gene>
    <name evidence="1" type="ORF">PCON_01758</name>
</gene>